<evidence type="ECO:0000256" key="11">
    <source>
        <dbReference type="ARBA" id="ARBA00062800"/>
    </source>
</evidence>
<dbReference type="FunFam" id="3.40.50.150:FF:000196">
    <property type="entry name" value="methyltransferase-like protein 17, mitochondrial"/>
    <property type="match status" value="1"/>
</dbReference>
<dbReference type="CTD" id="64745"/>
<protein>
    <recommendedName>
        <fullName evidence="12">Ribosome assembly protein METTL17, mitochondrial</fullName>
    </recommendedName>
    <alternativeName>
        <fullName evidence="13">Methyltransferase-like protein 17</fullName>
    </alternativeName>
</protein>
<dbReference type="PANTHER" id="PTHR13184:SF5">
    <property type="entry name" value="METHYLTRANSFERASE-LIKE PROTEIN 17, MITOCHONDRIAL"/>
    <property type="match status" value="1"/>
</dbReference>
<gene>
    <name evidence="15" type="primary">mettl17</name>
</gene>
<dbReference type="KEGG" id="char:122131281"/>
<dbReference type="OrthoDB" id="421327at2759"/>
<evidence type="ECO:0000256" key="1">
    <source>
        <dbReference type="ARBA" id="ARBA00004305"/>
    </source>
</evidence>
<dbReference type="GO" id="GO:0008168">
    <property type="term" value="F:methyltransferase activity"/>
    <property type="evidence" value="ECO:0007669"/>
    <property type="project" value="InterPro"/>
</dbReference>
<dbReference type="GO" id="GO:0046872">
    <property type="term" value="F:metal ion binding"/>
    <property type="evidence" value="ECO:0007669"/>
    <property type="project" value="UniProtKB-KW"/>
</dbReference>
<keyword evidence="14" id="KW-1185">Reference proteome</keyword>
<sequence length="473" mass="53331">MSSLRTRVVGVCHQCQSVSPFKTIFRSQSVSAQPLVQADLLKGRPYRKHPGVTNLKAQRLPDELQRGALYIIKNAQVSDLTEKAQRLSNFLWSRKRKVEDAQLRAKAMALEKALWSASQEHPTEGEDGNLEDRIKKQVLYDLRKNTYHWTPIRYDEALGLVFMASRLAGGYAAVRRALHEIKKRDSSFSPRSLLDFGSGLGTVVWASHSLWAESLREMVCVDSSGAMNELAARLLRGGDEQNKPFIDNVYFRQFLPVSPKVQSDLVVGAFALSELGSSKERQDGALTLWRKTGSYLVLVENGTMDGHSILMEARDTILKNEDKVVYDHRMPSVFAPCTHALPCPKMMQRLSVPCNFVQSYYPLSLTKKQENSQEKFSYLIISRTGSAEQGDRLAGTEEVEWGRLTTPVIRRPRRVHCQLCCSSGELKRLVVTARLHGRDTYRCARSSDWGDRLPVVLAEDEDDVTVQSDNEPS</sequence>
<dbReference type="GO" id="GO:0003735">
    <property type="term" value="F:structural constituent of ribosome"/>
    <property type="evidence" value="ECO:0007669"/>
    <property type="project" value="TreeGrafter"/>
</dbReference>
<dbReference type="Pfam" id="PF09243">
    <property type="entry name" value="Rsm22"/>
    <property type="match status" value="1"/>
</dbReference>
<dbReference type="GO" id="GO:0051539">
    <property type="term" value="F:4 iron, 4 sulfur cluster binding"/>
    <property type="evidence" value="ECO:0007669"/>
    <property type="project" value="UniProtKB-KW"/>
</dbReference>
<evidence type="ECO:0000256" key="2">
    <source>
        <dbReference type="ARBA" id="ARBA00022485"/>
    </source>
</evidence>
<name>A0A8M1KHS0_CLUHA</name>
<keyword evidence="5" id="KW-0809">Transit peptide</keyword>
<dbReference type="GO" id="GO:0042274">
    <property type="term" value="P:ribosomal small subunit biogenesis"/>
    <property type="evidence" value="ECO:0007669"/>
    <property type="project" value="UniProtKB-ARBA"/>
</dbReference>
<evidence type="ECO:0000256" key="7">
    <source>
        <dbReference type="ARBA" id="ARBA00023014"/>
    </source>
</evidence>
<proteinExistence type="inferred from homology"/>
<dbReference type="RefSeq" id="XP_042562085.1">
    <property type="nucleotide sequence ID" value="XM_042706151.1"/>
</dbReference>
<keyword evidence="4" id="KW-0479">Metal-binding</keyword>
<dbReference type="GO" id="GO:0005763">
    <property type="term" value="C:mitochondrial small ribosomal subunit"/>
    <property type="evidence" value="ECO:0007669"/>
    <property type="project" value="TreeGrafter"/>
</dbReference>
<accession>A0A8M1KHS0</accession>
<comment type="subunit">
    <text evidence="11">Associates with the mitochondrial ribosome (mitoribosome).</text>
</comment>
<evidence type="ECO:0000256" key="8">
    <source>
        <dbReference type="ARBA" id="ARBA00023128"/>
    </source>
</evidence>
<evidence type="ECO:0000256" key="10">
    <source>
        <dbReference type="ARBA" id="ARBA00060800"/>
    </source>
</evidence>
<dbReference type="PANTHER" id="PTHR13184">
    <property type="entry name" value="37S RIBOSOMAL PROTEIN S22"/>
    <property type="match status" value="1"/>
</dbReference>
<evidence type="ECO:0000256" key="9">
    <source>
        <dbReference type="ARBA" id="ARBA00045681"/>
    </source>
</evidence>
<keyword evidence="7" id="KW-0411">Iron-sulfur</keyword>
<organism evidence="14 15">
    <name type="scientific">Clupea harengus</name>
    <name type="common">Atlantic herring</name>
    <dbReference type="NCBI Taxonomy" id="7950"/>
    <lineage>
        <taxon>Eukaryota</taxon>
        <taxon>Metazoa</taxon>
        <taxon>Chordata</taxon>
        <taxon>Craniata</taxon>
        <taxon>Vertebrata</taxon>
        <taxon>Euteleostomi</taxon>
        <taxon>Actinopterygii</taxon>
        <taxon>Neopterygii</taxon>
        <taxon>Teleostei</taxon>
        <taxon>Clupei</taxon>
        <taxon>Clupeiformes</taxon>
        <taxon>Clupeoidei</taxon>
        <taxon>Clupeidae</taxon>
        <taxon>Clupea</taxon>
    </lineage>
</organism>
<comment type="function">
    <text evidence="9">Mitochondrial ribosome (mitoribosome) assembly factor. Binds at the interface of the head and body domains of the mitochondrial small ribosomal subunit (mt-SSU), occluding the mRNA channel and preventing compaction of the head domain towards the body. Probable inactive methyltransferase: retains the characteristic folding and ability to bind S-adenosyl-L-methionine, but it probably lost its methyltransferase activity.</text>
</comment>
<dbReference type="GeneID" id="122131281"/>
<keyword evidence="3" id="KW-0949">S-adenosyl-L-methionine</keyword>
<evidence type="ECO:0000256" key="6">
    <source>
        <dbReference type="ARBA" id="ARBA00023004"/>
    </source>
</evidence>
<keyword evidence="6" id="KW-0408">Iron</keyword>
<evidence type="ECO:0000256" key="3">
    <source>
        <dbReference type="ARBA" id="ARBA00022691"/>
    </source>
</evidence>
<evidence type="ECO:0000256" key="5">
    <source>
        <dbReference type="ARBA" id="ARBA00022946"/>
    </source>
</evidence>
<dbReference type="InterPro" id="IPR052571">
    <property type="entry name" value="Mt_RNA_Methyltransferase"/>
</dbReference>
<evidence type="ECO:0000256" key="12">
    <source>
        <dbReference type="ARBA" id="ARBA00069745"/>
    </source>
</evidence>
<evidence type="ECO:0000256" key="13">
    <source>
        <dbReference type="ARBA" id="ARBA00081511"/>
    </source>
</evidence>
<comment type="similarity">
    <text evidence="10">Belongs to the methyltransferase superfamily. Rsm22 family.</text>
</comment>
<evidence type="ECO:0000313" key="14">
    <source>
        <dbReference type="Proteomes" id="UP000515152"/>
    </source>
</evidence>
<evidence type="ECO:0000256" key="4">
    <source>
        <dbReference type="ARBA" id="ARBA00022723"/>
    </source>
</evidence>
<keyword evidence="2" id="KW-0004">4Fe-4S</keyword>
<reference evidence="15" key="1">
    <citation type="submission" date="2025-08" db="UniProtKB">
        <authorList>
            <consortium name="RefSeq"/>
        </authorList>
    </citation>
    <scope>IDENTIFICATION</scope>
</reference>
<keyword evidence="8" id="KW-0496">Mitochondrion</keyword>
<dbReference type="Proteomes" id="UP000515152">
    <property type="component" value="Unplaced"/>
</dbReference>
<dbReference type="InterPro" id="IPR015324">
    <property type="entry name" value="Ribosomal_Rsm22-like"/>
</dbReference>
<comment type="subcellular location">
    <subcellularLocation>
        <location evidence="1">Mitochondrion matrix</location>
    </subcellularLocation>
</comment>
<evidence type="ECO:0000313" key="15">
    <source>
        <dbReference type="RefSeq" id="XP_042562085.1"/>
    </source>
</evidence>
<dbReference type="GO" id="GO:0006412">
    <property type="term" value="P:translation"/>
    <property type="evidence" value="ECO:0007669"/>
    <property type="project" value="InterPro"/>
</dbReference>
<dbReference type="AlphaFoldDB" id="A0A8M1KHS0"/>